<evidence type="ECO:0000313" key="2">
    <source>
        <dbReference type="EMBL" id="KAA9002142.1"/>
    </source>
</evidence>
<gene>
    <name evidence="2" type="ORF">F4V43_13840</name>
</gene>
<protein>
    <submittedName>
        <fullName evidence="2">DUF4097 domain-containing protein</fullName>
    </submittedName>
</protein>
<evidence type="ECO:0000259" key="1">
    <source>
        <dbReference type="Pfam" id="PF13349"/>
    </source>
</evidence>
<proteinExistence type="predicted"/>
<dbReference type="OrthoDB" id="2640165at2"/>
<organism evidence="2 3">
    <name type="scientific">Paenibacillus spiritus</name>
    <dbReference type="NCBI Taxonomy" id="2496557"/>
    <lineage>
        <taxon>Bacteria</taxon>
        <taxon>Bacillati</taxon>
        <taxon>Bacillota</taxon>
        <taxon>Bacilli</taxon>
        <taxon>Bacillales</taxon>
        <taxon>Paenibacillaceae</taxon>
        <taxon>Paenibacillus</taxon>
    </lineage>
</organism>
<sequence>MEKDTGRWPAGRFTAAAVLAGVGYLLLEDWRSGSDDLLLLLKWWPVIPVLWGMEYLATCLTARRHGRRERGVRTRPDLKGVFLSVLLGASVFVVAEQEHYLHLWNKVSLNLTAAAAEYGEAQGSRFVKPALRVPVELNTAKLAVESVNGDILIHRSAVKDIEITATVWVDQLEGAQAEAIAEQSFLQVDPGPTIGIVPKLKTYGESGKRQPRMDLDIAVPDTRRFNLELETMNGDITLQNVEAIREISLATGNGKLILNRVFGEVKGKTLNGEVRAREVQGNVELTSGGGAMYAWDINGGLKLTTAVGSIGVERSGSEVELSTKNGDIRLDGARAALKAETLNGAVDIAAPVVGGDWSVYSAVGDIRLRLPADGNYELQGSSGYGNIESTLPGLKIEKKTITGKLGTGEFHLSVEGNSNLNVRTY</sequence>
<name>A0A5J5G5D1_9BACL</name>
<accession>A0A5J5G5D1</accession>
<dbReference type="PANTHER" id="PTHR34094">
    <property type="match status" value="1"/>
</dbReference>
<dbReference type="AlphaFoldDB" id="A0A5J5G5D1"/>
<evidence type="ECO:0000313" key="3">
    <source>
        <dbReference type="Proteomes" id="UP000367750"/>
    </source>
</evidence>
<feature type="domain" description="DUF4097" evidence="1">
    <location>
        <begin position="215"/>
        <end position="416"/>
    </location>
</feature>
<dbReference type="EMBL" id="VYKK01000018">
    <property type="protein sequence ID" value="KAA9002142.1"/>
    <property type="molecule type" value="Genomic_DNA"/>
</dbReference>
<reference evidence="2 3" key="1">
    <citation type="submission" date="2019-09" db="EMBL/GenBank/DDBJ databases">
        <title>Bacillus ochoae sp. nov., Paenibacillus whitsoniae sp. nov., Paenibacillus spiritus sp. nov. Isolated from the Mars Exploration Rover during spacecraft assembly.</title>
        <authorList>
            <person name="Seuylemezian A."/>
            <person name="Vaishampayan P."/>
        </authorList>
    </citation>
    <scope>NUCLEOTIDE SEQUENCE [LARGE SCALE GENOMIC DNA]</scope>
    <source>
        <strain evidence="2 3">MER_111</strain>
    </source>
</reference>
<dbReference type="PANTHER" id="PTHR34094:SF1">
    <property type="entry name" value="PROTEIN FAM185A"/>
    <property type="match status" value="1"/>
</dbReference>
<comment type="caution">
    <text evidence="2">The sequence shown here is derived from an EMBL/GenBank/DDBJ whole genome shotgun (WGS) entry which is preliminary data.</text>
</comment>
<dbReference type="InterPro" id="IPR025164">
    <property type="entry name" value="Toastrack_DUF4097"/>
</dbReference>
<keyword evidence="3" id="KW-1185">Reference proteome</keyword>
<dbReference type="Pfam" id="PF13349">
    <property type="entry name" value="DUF4097"/>
    <property type="match status" value="1"/>
</dbReference>
<dbReference type="Proteomes" id="UP000367750">
    <property type="component" value="Unassembled WGS sequence"/>
</dbReference>